<keyword evidence="9" id="KW-0675">Receptor</keyword>
<dbReference type="InterPro" id="IPR050200">
    <property type="entry name" value="Nuclear_hormone_rcpt_NR3"/>
</dbReference>
<dbReference type="InterPro" id="IPR001628">
    <property type="entry name" value="Znf_hrmn_rcpt"/>
</dbReference>
<keyword evidence="4" id="KW-0862">Zinc</keyword>
<feature type="domain" description="Nuclear receptor" evidence="11">
    <location>
        <begin position="224"/>
        <end position="299"/>
    </location>
</feature>
<keyword evidence="2" id="KW-0479">Metal-binding</keyword>
<dbReference type="GO" id="GO:0008270">
    <property type="term" value="F:zinc ion binding"/>
    <property type="evidence" value="ECO:0007669"/>
    <property type="project" value="UniProtKB-KW"/>
</dbReference>
<dbReference type="SUPFAM" id="SSF48508">
    <property type="entry name" value="Nuclear receptor ligand-binding domain"/>
    <property type="match status" value="1"/>
</dbReference>
<reference evidence="12" key="1">
    <citation type="journal article" date="2023" name="Mol. Biol. Evol.">
        <title>Third-Generation Sequencing Reveals the Adaptive Role of the Epigenome in Three Deep-Sea Polychaetes.</title>
        <authorList>
            <person name="Perez M."/>
            <person name="Aroh O."/>
            <person name="Sun Y."/>
            <person name="Lan Y."/>
            <person name="Juniper S.K."/>
            <person name="Young C.R."/>
            <person name="Angers B."/>
            <person name="Qian P.Y."/>
        </authorList>
    </citation>
    <scope>NUCLEOTIDE SEQUENCE</scope>
    <source>
        <strain evidence="12">P08H-3</strain>
    </source>
</reference>
<name>A0AAD9MZJ3_9ANNE</name>
<dbReference type="Gene3D" id="3.30.50.10">
    <property type="entry name" value="Erythroid Transcription Factor GATA-1, subunit A"/>
    <property type="match status" value="1"/>
</dbReference>
<evidence type="ECO:0000256" key="2">
    <source>
        <dbReference type="ARBA" id="ARBA00022723"/>
    </source>
</evidence>
<dbReference type="Pfam" id="PF00105">
    <property type="entry name" value="zf-C4"/>
    <property type="match status" value="1"/>
</dbReference>
<dbReference type="GO" id="GO:0043565">
    <property type="term" value="F:sequence-specific DNA binding"/>
    <property type="evidence" value="ECO:0007669"/>
    <property type="project" value="InterPro"/>
</dbReference>
<gene>
    <name evidence="12" type="ORF">LSH36_484g04091</name>
</gene>
<dbReference type="FunFam" id="3.30.50.10:FF:000008">
    <property type="entry name" value="estrogen-related receptor gamma isoform X1"/>
    <property type="match status" value="1"/>
</dbReference>
<keyword evidence="5" id="KW-0007">Acetylation</keyword>
<evidence type="ECO:0000256" key="5">
    <source>
        <dbReference type="ARBA" id="ARBA00022990"/>
    </source>
</evidence>
<dbReference type="Gene3D" id="1.10.565.10">
    <property type="entry name" value="Retinoid X Receptor"/>
    <property type="match status" value="1"/>
</dbReference>
<dbReference type="PROSITE" id="PS00031">
    <property type="entry name" value="NUCLEAR_REC_DBD_1"/>
    <property type="match status" value="1"/>
</dbReference>
<accession>A0AAD9MZJ3</accession>
<evidence type="ECO:0000313" key="12">
    <source>
        <dbReference type="EMBL" id="KAK2148779.1"/>
    </source>
</evidence>
<evidence type="ECO:0000256" key="9">
    <source>
        <dbReference type="ARBA" id="ARBA00023170"/>
    </source>
</evidence>
<dbReference type="CDD" id="cd07170">
    <property type="entry name" value="NR_DBD_ERR"/>
    <property type="match status" value="1"/>
</dbReference>
<dbReference type="SUPFAM" id="SSF57716">
    <property type="entry name" value="Glucocorticoid receptor-like (DNA-binding domain)"/>
    <property type="match status" value="1"/>
</dbReference>
<keyword evidence="8" id="KW-0804">Transcription</keyword>
<evidence type="ECO:0000256" key="7">
    <source>
        <dbReference type="ARBA" id="ARBA00023125"/>
    </source>
</evidence>
<dbReference type="GO" id="GO:0005634">
    <property type="term" value="C:nucleus"/>
    <property type="evidence" value="ECO:0007669"/>
    <property type="project" value="UniProtKB-SubCell"/>
</dbReference>
<evidence type="ECO:0000256" key="6">
    <source>
        <dbReference type="ARBA" id="ARBA00023015"/>
    </source>
</evidence>
<proteinExistence type="predicted"/>
<comment type="subcellular location">
    <subcellularLocation>
        <location evidence="1">Nucleus</location>
    </subcellularLocation>
</comment>
<keyword evidence="6" id="KW-0805">Transcription regulation</keyword>
<dbReference type="GO" id="GO:0003700">
    <property type="term" value="F:DNA-binding transcription factor activity"/>
    <property type="evidence" value="ECO:0007669"/>
    <property type="project" value="InterPro"/>
</dbReference>
<keyword evidence="7" id="KW-0238">DNA-binding</keyword>
<evidence type="ECO:0000259" key="11">
    <source>
        <dbReference type="PROSITE" id="PS51030"/>
    </source>
</evidence>
<protein>
    <recommendedName>
        <fullName evidence="11">Nuclear receptor domain-containing protein</fullName>
    </recommendedName>
</protein>
<evidence type="ECO:0000256" key="10">
    <source>
        <dbReference type="ARBA" id="ARBA00023242"/>
    </source>
</evidence>
<dbReference type="PANTHER" id="PTHR48092">
    <property type="entry name" value="KNIRPS-RELATED PROTEIN-RELATED"/>
    <property type="match status" value="1"/>
</dbReference>
<dbReference type="SMART" id="SM00399">
    <property type="entry name" value="ZnF_C4"/>
    <property type="match status" value="1"/>
</dbReference>
<dbReference type="PRINTS" id="PR00047">
    <property type="entry name" value="STROIDFINGER"/>
</dbReference>
<dbReference type="InterPro" id="IPR013088">
    <property type="entry name" value="Znf_NHR/GATA"/>
</dbReference>
<dbReference type="InterPro" id="IPR035500">
    <property type="entry name" value="NHR-like_dom_sf"/>
</dbReference>
<keyword evidence="10" id="KW-0539">Nucleus</keyword>
<evidence type="ECO:0000256" key="8">
    <source>
        <dbReference type="ARBA" id="ARBA00023163"/>
    </source>
</evidence>
<dbReference type="PROSITE" id="PS51030">
    <property type="entry name" value="NUCLEAR_REC_DBD_2"/>
    <property type="match status" value="1"/>
</dbReference>
<keyword evidence="3" id="KW-0863">Zinc-finger</keyword>
<dbReference type="EMBL" id="JAODUP010000484">
    <property type="protein sequence ID" value="KAK2148779.1"/>
    <property type="molecule type" value="Genomic_DNA"/>
</dbReference>
<dbReference type="Proteomes" id="UP001208570">
    <property type="component" value="Unassembled WGS sequence"/>
</dbReference>
<evidence type="ECO:0000256" key="1">
    <source>
        <dbReference type="ARBA" id="ARBA00004123"/>
    </source>
</evidence>
<evidence type="ECO:0000256" key="4">
    <source>
        <dbReference type="ARBA" id="ARBA00022833"/>
    </source>
</evidence>
<keyword evidence="13" id="KW-1185">Reference proteome</keyword>
<organism evidence="12 13">
    <name type="scientific">Paralvinella palmiformis</name>
    <dbReference type="NCBI Taxonomy" id="53620"/>
    <lineage>
        <taxon>Eukaryota</taxon>
        <taxon>Metazoa</taxon>
        <taxon>Spiralia</taxon>
        <taxon>Lophotrochozoa</taxon>
        <taxon>Annelida</taxon>
        <taxon>Polychaeta</taxon>
        <taxon>Sedentaria</taxon>
        <taxon>Canalipalpata</taxon>
        <taxon>Terebellida</taxon>
        <taxon>Terebelliformia</taxon>
        <taxon>Alvinellidae</taxon>
        <taxon>Paralvinella</taxon>
    </lineage>
</organism>
<evidence type="ECO:0000313" key="13">
    <source>
        <dbReference type="Proteomes" id="UP001208570"/>
    </source>
</evidence>
<dbReference type="AlphaFoldDB" id="A0AAD9MZJ3"/>
<comment type="caution">
    <text evidence="12">The sequence shown here is derived from an EMBL/GenBank/DDBJ whole genome shotgun (WGS) entry which is preliminary data.</text>
</comment>
<sequence length="440" mass="48642">MPATFEKAKGLEFMVLQDNYNVTSAKQPDRFGRKKEFVAADRARSMLGFRSPVDSEERVKATNTKMVDVVLRLFSHWLILGVRLLHKPVAIKPVTLDLLSSTPFTIEWSTDCAADMMEYDLVGSENLDVKLEPDSPDLTNSCLSSGIGCSSFTDFNSDSELNTTKPYSCDAGDFSCGESSSPESFEKADYPTGSDYITGSLDCSKIDFCSSTLSSDQEGTECPKRLCLVCGDIASGYHYGVASCEACKAFFKRTIQGNIEYTCPASGNCEITKRRRKACQACRFQKCLRMGMLKEGVRLDRVRGGRQKYKRAVDSLPLAIAISKKICSEGVVINFVRMKTHKEGMSTESSKYKDNKMLAALLSIEPEKVFAMPDPTLPEDDYKLMATLSDLADRELVATIGWAKQVPEQLTFGVNVHQEGHLLLDGFCTDTVLAKVNGRL</sequence>
<evidence type="ECO:0000256" key="3">
    <source>
        <dbReference type="ARBA" id="ARBA00022771"/>
    </source>
</evidence>